<sequence length="156" mass="17958">MKDQIRSFYTKVESGEPHDALRSKGVNHYRYEKIDTLGVTSVYPKNDRHDMKINTCLATLKRNVHWPLLSKATLLLVDGLDDHVVSCYIIKGELGWYRQLCSTSGGRKERERFPIVFRVNFAFARVVPSRTLERLLSWCNSSSFTTSVLWISSTSI</sequence>
<dbReference type="AlphaFoldDB" id="A0A026W3J7"/>
<dbReference type="EMBL" id="KK107453">
    <property type="protein sequence ID" value="EZA50627.1"/>
    <property type="molecule type" value="Genomic_DNA"/>
</dbReference>
<keyword evidence="2" id="KW-1185">Reference proteome</keyword>
<protein>
    <submittedName>
        <fullName evidence="1">Uncharacterized protein</fullName>
    </submittedName>
</protein>
<gene>
    <name evidence="1" type="ORF">X777_10978</name>
</gene>
<organism evidence="1 2">
    <name type="scientific">Ooceraea biroi</name>
    <name type="common">Clonal raider ant</name>
    <name type="synonym">Cerapachys biroi</name>
    <dbReference type="NCBI Taxonomy" id="2015173"/>
    <lineage>
        <taxon>Eukaryota</taxon>
        <taxon>Metazoa</taxon>
        <taxon>Ecdysozoa</taxon>
        <taxon>Arthropoda</taxon>
        <taxon>Hexapoda</taxon>
        <taxon>Insecta</taxon>
        <taxon>Pterygota</taxon>
        <taxon>Neoptera</taxon>
        <taxon>Endopterygota</taxon>
        <taxon>Hymenoptera</taxon>
        <taxon>Apocrita</taxon>
        <taxon>Aculeata</taxon>
        <taxon>Formicoidea</taxon>
        <taxon>Formicidae</taxon>
        <taxon>Dorylinae</taxon>
        <taxon>Ooceraea</taxon>
    </lineage>
</organism>
<evidence type="ECO:0000313" key="1">
    <source>
        <dbReference type="EMBL" id="EZA50627.1"/>
    </source>
</evidence>
<accession>A0A026W3J7</accession>
<reference evidence="1 2" key="1">
    <citation type="journal article" date="2014" name="Curr. Biol.">
        <title>The genome of the clonal raider ant Cerapachys biroi.</title>
        <authorList>
            <person name="Oxley P.R."/>
            <person name="Ji L."/>
            <person name="Fetter-Pruneda I."/>
            <person name="McKenzie S.K."/>
            <person name="Li C."/>
            <person name="Hu H."/>
            <person name="Zhang G."/>
            <person name="Kronauer D.J."/>
        </authorList>
    </citation>
    <scope>NUCLEOTIDE SEQUENCE [LARGE SCALE GENOMIC DNA]</scope>
</reference>
<evidence type="ECO:0000313" key="2">
    <source>
        <dbReference type="Proteomes" id="UP000053097"/>
    </source>
</evidence>
<proteinExistence type="predicted"/>
<dbReference type="Proteomes" id="UP000053097">
    <property type="component" value="Unassembled WGS sequence"/>
</dbReference>
<name>A0A026W3J7_OOCBI</name>